<protein>
    <submittedName>
        <fullName evidence="13">SusC/RagA family TonB-linked outer membrane protein</fullName>
    </submittedName>
</protein>
<evidence type="ECO:0000259" key="12">
    <source>
        <dbReference type="Pfam" id="PF07715"/>
    </source>
</evidence>
<dbReference type="Pfam" id="PF07715">
    <property type="entry name" value="Plug"/>
    <property type="match status" value="1"/>
</dbReference>
<dbReference type="Gene3D" id="2.60.40.1120">
    <property type="entry name" value="Carboxypeptidase-like, regulatory domain"/>
    <property type="match status" value="1"/>
</dbReference>
<dbReference type="EMBL" id="WELG01000001">
    <property type="protein sequence ID" value="KAB7530199.1"/>
    <property type="molecule type" value="Genomic_DNA"/>
</dbReference>
<keyword evidence="4 8" id="KW-0812">Transmembrane</keyword>
<evidence type="ECO:0000256" key="4">
    <source>
        <dbReference type="ARBA" id="ARBA00022692"/>
    </source>
</evidence>
<dbReference type="PROSITE" id="PS52016">
    <property type="entry name" value="TONB_DEPENDENT_REC_3"/>
    <property type="match status" value="1"/>
</dbReference>
<evidence type="ECO:0000256" key="5">
    <source>
        <dbReference type="ARBA" id="ARBA00023077"/>
    </source>
</evidence>
<dbReference type="Gene3D" id="2.170.130.10">
    <property type="entry name" value="TonB-dependent receptor, plug domain"/>
    <property type="match status" value="1"/>
</dbReference>
<evidence type="ECO:0000256" key="1">
    <source>
        <dbReference type="ARBA" id="ARBA00004571"/>
    </source>
</evidence>
<dbReference type="SUPFAM" id="SSF56935">
    <property type="entry name" value="Porins"/>
    <property type="match status" value="1"/>
</dbReference>
<evidence type="ECO:0000256" key="3">
    <source>
        <dbReference type="ARBA" id="ARBA00022452"/>
    </source>
</evidence>
<feature type="chain" id="PRO_5026308711" evidence="10">
    <location>
        <begin position="24"/>
        <end position="1052"/>
    </location>
</feature>
<dbReference type="PANTHER" id="PTHR30442">
    <property type="entry name" value="IRON III DICITRATE TRANSPORT PROTEIN FECA"/>
    <property type="match status" value="1"/>
</dbReference>
<dbReference type="SUPFAM" id="SSF49464">
    <property type="entry name" value="Carboxypeptidase regulatory domain-like"/>
    <property type="match status" value="1"/>
</dbReference>
<keyword evidence="6 8" id="KW-0472">Membrane</keyword>
<dbReference type="InterPro" id="IPR012910">
    <property type="entry name" value="Plug_dom"/>
</dbReference>
<organism evidence="13 14">
    <name type="scientific">Flagellimonas olearia</name>
    <dbReference type="NCBI Taxonomy" id="552546"/>
    <lineage>
        <taxon>Bacteria</taxon>
        <taxon>Pseudomonadati</taxon>
        <taxon>Bacteroidota</taxon>
        <taxon>Flavobacteriia</taxon>
        <taxon>Flavobacteriales</taxon>
        <taxon>Flavobacteriaceae</taxon>
        <taxon>Flagellimonas</taxon>
    </lineage>
</organism>
<dbReference type="InterPro" id="IPR023997">
    <property type="entry name" value="TonB-dep_OMP_SusC/RagA_CS"/>
</dbReference>
<dbReference type="GO" id="GO:0033214">
    <property type="term" value="P:siderophore-iron import into cell"/>
    <property type="evidence" value="ECO:0007669"/>
    <property type="project" value="TreeGrafter"/>
</dbReference>
<reference evidence="13 14" key="1">
    <citation type="submission" date="2019-10" db="EMBL/GenBank/DDBJ databases">
        <title>Muricauda olearia CL-SS4 JCM15563 genome.</title>
        <authorList>
            <person name="Liu L."/>
        </authorList>
    </citation>
    <scope>NUCLEOTIDE SEQUENCE [LARGE SCALE GENOMIC DNA]</scope>
    <source>
        <strain evidence="13 14">CL-SS4</strain>
    </source>
</reference>
<accession>A0A6I1E1A6</accession>
<feature type="domain" description="TonB-dependent receptor-like beta-barrel" evidence="11">
    <location>
        <begin position="431"/>
        <end position="1004"/>
    </location>
</feature>
<comment type="caution">
    <text evidence="13">The sequence shown here is derived from an EMBL/GenBank/DDBJ whole genome shotgun (WGS) entry which is preliminary data.</text>
</comment>
<gene>
    <name evidence="13" type="ORF">F8C76_01430</name>
</gene>
<evidence type="ECO:0000313" key="13">
    <source>
        <dbReference type="EMBL" id="KAB7530199.1"/>
    </source>
</evidence>
<dbReference type="OrthoDB" id="9768177at2"/>
<dbReference type="AlphaFoldDB" id="A0A6I1E1A6"/>
<dbReference type="InterPro" id="IPR036942">
    <property type="entry name" value="Beta-barrel_TonB_sf"/>
</dbReference>
<dbReference type="InterPro" id="IPR023996">
    <property type="entry name" value="TonB-dep_OMP_SusC/RagA"/>
</dbReference>
<evidence type="ECO:0000256" key="2">
    <source>
        <dbReference type="ARBA" id="ARBA00022448"/>
    </source>
</evidence>
<keyword evidence="5 9" id="KW-0798">TonB box</keyword>
<name>A0A6I1E1A6_9FLAO</name>
<keyword evidence="7 8" id="KW-0998">Cell outer membrane</keyword>
<feature type="domain" description="TonB-dependent receptor plug" evidence="12">
    <location>
        <begin position="116"/>
        <end position="221"/>
    </location>
</feature>
<dbReference type="InterPro" id="IPR037066">
    <property type="entry name" value="Plug_dom_sf"/>
</dbReference>
<dbReference type="NCBIfam" id="TIGR04057">
    <property type="entry name" value="SusC_RagA_signa"/>
    <property type="match status" value="1"/>
</dbReference>
<evidence type="ECO:0000256" key="9">
    <source>
        <dbReference type="RuleBase" id="RU003357"/>
    </source>
</evidence>
<dbReference type="Proteomes" id="UP000429785">
    <property type="component" value="Unassembled WGS sequence"/>
</dbReference>
<evidence type="ECO:0000256" key="8">
    <source>
        <dbReference type="PROSITE-ProRule" id="PRU01360"/>
    </source>
</evidence>
<evidence type="ECO:0000256" key="7">
    <source>
        <dbReference type="ARBA" id="ARBA00023237"/>
    </source>
</evidence>
<evidence type="ECO:0000256" key="6">
    <source>
        <dbReference type="ARBA" id="ARBA00023136"/>
    </source>
</evidence>
<dbReference type="InterPro" id="IPR039426">
    <property type="entry name" value="TonB-dep_rcpt-like"/>
</dbReference>
<evidence type="ECO:0000256" key="10">
    <source>
        <dbReference type="SAM" id="SignalP"/>
    </source>
</evidence>
<dbReference type="Pfam" id="PF13715">
    <property type="entry name" value="CarbopepD_reg_2"/>
    <property type="match status" value="1"/>
</dbReference>
<dbReference type="InterPro" id="IPR008969">
    <property type="entry name" value="CarboxyPept-like_regulatory"/>
</dbReference>
<evidence type="ECO:0000313" key="14">
    <source>
        <dbReference type="Proteomes" id="UP000429785"/>
    </source>
</evidence>
<comment type="subcellular location">
    <subcellularLocation>
        <location evidence="1 8">Cell outer membrane</location>
        <topology evidence="1 8">Multi-pass membrane protein</topology>
    </subcellularLocation>
</comment>
<dbReference type="NCBIfam" id="TIGR04056">
    <property type="entry name" value="OMP_RagA_SusC"/>
    <property type="match status" value="1"/>
</dbReference>
<keyword evidence="2 8" id="KW-0813">Transport</keyword>
<dbReference type="Pfam" id="PF00593">
    <property type="entry name" value="TonB_dep_Rec_b-barrel"/>
    <property type="match status" value="1"/>
</dbReference>
<dbReference type="GO" id="GO:0009279">
    <property type="term" value="C:cell outer membrane"/>
    <property type="evidence" value="ECO:0007669"/>
    <property type="project" value="UniProtKB-SubCell"/>
</dbReference>
<dbReference type="RefSeq" id="WP_152130132.1">
    <property type="nucleotide sequence ID" value="NZ_WELG01000001.1"/>
</dbReference>
<keyword evidence="3 8" id="KW-1134">Transmembrane beta strand</keyword>
<dbReference type="Gene3D" id="2.40.170.20">
    <property type="entry name" value="TonB-dependent receptor, beta-barrel domain"/>
    <property type="match status" value="1"/>
</dbReference>
<comment type="similarity">
    <text evidence="8 9">Belongs to the TonB-dependent receptor family.</text>
</comment>
<proteinExistence type="inferred from homology"/>
<keyword evidence="10" id="KW-0732">Signal</keyword>
<feature type="signal peptide" evidence="10">
    <location>
        <begin position="1"/>
        <end position="23"/>
    </location>
</feature>
<dbReference type="InterPro" id="IPR000531">
    <property type="entry name" value="Beta-barrel_TonB"/>
</dbReference>
<sequence>MKYCLYKKKLLLGFVLVSNIILAQTKTVSGTVRDNQGSPLPGVNVVVDGTTNGTQTDFDGNYSIEVSEGEMLRFSYIGMVTASALVSSTNILDIVMQEDTNLLDEVVVTGYSKQSTRNITGSVTVVNTEDLAATSPVNVEQSLQGQASGVVVGSEGGPGGEALVRIRGFGTINNNDPLYIIDGTPTTSGIRQLNPADIESIQILKDASSAAIYGFRAANGVIIITTKGGKYNSKSKVEIGVNTGIDFVAKSDFPKFLSPQESANVIWQRFQNDGVAPSHPQYGNGASPVLPNYLTPTGADSVDESTYDPLTNKITRANKKGTNWFDEYFDPALVQNYTLGMSGGSESAKFNVGMGFLKQDGVALETYFDRYTLRVNSEFKATENIRIGESFNISYSDRVAAGGNQNTGGDISFLYRADPILPVYDIAGNYAGTRSVGLGNGFNSVAAAKRNKDNIFRSLRALGNVYVEVDLLEGLTFKTNIGLDYDTSHWSTFRFLNPEVAEPNAVNGLTENTIYTISSTWFNTLNYAKDFGQHNINVLLGTEFFKNQFKQFGATRNEFFTNSLDYRYLDAGTGTSTNYGYGGKRSYFSSFGKIDYNYSDKYLVSFSMRRDATSRFAKNTRVGYFPSYSAAWRLSNEKFLEDSNVINDLKLKLGYGELGNESIPQGRVENLYGNDINTSNYSVTGSNSSVAPGYNLTSIGNPDLKWETTTTKNIGVGGILFDNKLNFSFEYYISETKDMLLQSAGDITIIGHVTAPYANLGSMENKGFDFSVGYNGRIGEELKFNASANISAYKNKVLSLTDNPDYFLNGNAARETYPSRTQAGQALASFHGFIIDGIIQNEAERDAAADYGGKNVGTFKYRDVVPDGVIDDNDRTFIGSPHPDFTYGLNLGMEYKNFDLSVLFQGSEGNDIYNFTRFFTDFNSFPGAKSYRYQNSWSPDNTSGGLPQLTNNPAQHYSSASTYYIEDGSYLRLKNIQLGYNLPEALTSKIGVESLRLFIQGKNLFTWTQYSGLDPEINLQSYGGDDVNLDIGIDRGAYPIAKSVLFGLNLTL</sequence>
<evidence type="ECO:0000259" key="11">
    <source>
        <dbReference type="Pfam" id="PF00593"/>
    </source>
</evidence>
<dbReference type="PANTHER" id="PTHR30442:SF0">
    <property type="entry name" value="FE(3+) DICITRATE TRANSPORT PROTEIN FECA"/>
    <property type="match status" value="1"/>
</dbReference>